<dbReference type="EMBL" id="FRBW01000002">
    <property type="protein sequence ID" value="SHM03963.1"/>
    <property type="molecule type" value="Genomic_DNA"/>
</dbReference>
<dbReference type="AlphaFoldDB" id="A0A1M7FIZ5"/>
<organism evidence="1 2">
    <name type="scientific">Roseibium suaedae</name>
    <dbReference type="NCBI Taxonomy" id="735517"/>
    <lineage>
        <taxon>Bacteria</taxon>
        <taxon>Pseudomonadati</taxon>
        <taxon>Pseudomonadota</taxon>
        <taxon>Alphaproteobacteria</taxon>
        <taxon>Hyphomicrobiales</taxon>
        <taxon>Stappiaceae</taxon>
        <taxon>Roseibium</taxon>
    </lineage>
</organism>
<evidence type="ECO:0000313" key="2">
    <source>
        <dbReference type="Proteomes" id="UP000186002"/>
    </source>
</evidence>
<reference evidence="1 2" key="1">
    <citation type="submission" date="2016-11" db="EMBL/GenBank/DDBJ databases">
        <authorList>
            <person name="Jaros S."/>
            <person name="Januszkiewicz K."/>
            <person name="Wedrychowicz H."/>
        </authorList>
    </citation>
    <scope>NUCLEOTIDE SEQUENCE [LARGE SCALE GENOMIC DNA]</scope>
    <source>
        <strain evidence="1 2">DSM 22153</strain>
    </source>
</reference>
<accession>A0A1M7FIZ5</accession>
<keyword evidence="2" id="KW-1185">Reference proteome</keyword>
<sequence length="70" mass="7777">MKKYSKTLKDLTVTCIASDDEITASLFVESTLRAATGKVWIDKDIIKLFSNTYAIQGVNFGMDLTISLKN</sequence>
<dbReference type="STRING" id="735517.SAMN05444272_1625"/>
<evidence type="ECO:0000313" key="1">
    <source>
        <dbReference type="EMBL" id="SHM03963.1"/>
    </source>
</evidence>
<dbReference type="Proteomes" id="UP000186002">
    <property type="component" value="Unassembled WGS sequence"/>
</dbReference>
<protein>
    <submittedName>
        <fullName evidence="1">Uncharacterized protein</fullName>
    </submittedName>
</protein>
<name>A0A1M7FIZ5_9HYPH</name>
<gene>
    <name evidence="1" type="ORF">SAMN05444272_1625</name>
</gene>
<proteinExistence type="predicted"/>